<proteinExistence type="inferred from homology"/>
<evidence type="ECO:0000256" key="3">
    <source>
        <dbReference type="ARBA" id="ARBA00029509"/>
    </source>
</evidence>
<evidence type="ECO:0000313" key="7">
    <source>
        <dbReference type="WBParaSite" id="Minc3s00411g11867"/>
    </source>
</evidence>
<feature type="region of interest" description="Disordered" evidence="5">
    <location>
        <begin position="682"/>
        <end position="783"/>
    </location>
</feature>
<evidence type="ECO:0000256" key="4">
    <source>
        <dbReference type="RuleBase" id="RU367133"/>
    </source>
</evidence>
<feature type="compositionally biased region" description="Acidic residues" evidence="5">
    <location>
        <begin position="700"/>
        <end position="709"/>
    </location>
</feature>
<feature type="compositionally biased region" description="Polar residues" evidence="5">
    <location>
        <begin position="549"/>
        <end position="559"/>
    </location>
</feature>
<feature type="region of interest" description="Disordered" evidence="5">
    <location>
        <begin position="529"/>
        <end position="559"/>
    </location>
</feature>
<keyword evidence="6" id="KW-1185">Reference proteome</keyword>
<dbReference type="Pfam" id="PF10220">
    <property type="entry name" value="Smg8_Smg9"/>
    <property type="match status" value="2"/>
</dbReference>
<sequence>MIESIKTNFDQFIFQQQSSDDQQLLNSSVLIIAVLGKEVSDNTKADLLNDFLGERAFFEDELIKNNFLNCVNKTENVRLESSPLIDIHFDKEESIIWLIINGFNDIEFQHLLFNNINENFKNKSFFEKMSFIDREQLFALAQIFPLCHALIFIEQGCRFDLEWICLLKRLNKLRSSISRRIRSSFSSIPETELSTKFSSSFVNTCRIGTSPRLLFCFHRNPLRSDLNSTKKKELLEKMEKCLETQIANLLKQHGLVDFKHPNTSFAQITIASGTPFVYCFNQSEIPVDVNNELAEALFGSLGQLTGGEDEVSSNKSGNLGNGNCINSEEIFRLINQITEPSKMDKKELENSSDYNFPFFVHKAINKLRKDLTSNRGQNTPLPTLGQFIEAAKLLKRCIYEEKNGESFDLKVTISPEIESINSLVESAISSSRVIYNNQLSLQPKMTGGGDPVFSKIEHEYSLKMAVDHLRHTFPRSAGHHHIDKLIYQLELECENIWKDGHQRCEIRSLTGQFCAYKLNHELLKDNEDDNSKIVRDRSGSTGRKHQKFQTKSNNFKNQHSSGVKTFSMCNCGMSRRIRNDPFTLKEANFTFYNETGDDFNFGSCCANLDRYKFKLFDVSTAQSESKNVDKLEGFGENVKLNESMKQKSYSDVILMQGNVKKTITNPQSESNNNEEVDATNEIGGGLAIDPSDFNVRFFDEGDDEESGEEIGEKINKIKLSQITQEDEKEKSKLNPSQILLGENEYDEDEDEPIRKKNVITSDEEVSEDEEEEDYDDEEEEEREMNVEIEEQEQTSFHPNVHSSTMGILNDNEDASSPEPPELHYLDEYDSHLTRTGTEQQNINIDTKRDVSKDTQSTLEKMDDSKLEENFKGQYLDHVPHTNSPPSLLPLFPSFSVVCIGHSSLYNHSTGIRGHDRTARFRSGSEYLLPWSVRLSVNTERWVREMQLIGANPTDQCLRNLQNGIAHGRTESNEKVKLFVGFDYECPRGHRFTCGEPAKPLKHRKDYGPLNQDAGPLLDADLPLWLNCPCRKPRIMAQLMRIHVVTPKAPVSVTLQPRIQMPDDDGYFFPGAMEGIELGWAKYYVCRLPYIYVGPNGRKSSFRPNSPLFKGRFLRQCISVRYLPISSS</sequence>
<evidence type="ECO:0000256" key="1">
    <source>
        <dbReference type="ARBA" id="ARBA00006443"/>
    </source>
</evidence>
<comment type="function">
    <text evidence="4">Involved in nonsense-mediated decay (NMD) of mRNAs containing premature stop codons.</text>
</comment>
<feature type="compositionally biased region" description="Basic and acidic residues" evidence="5">
    <location>
        <begin position="529"/>
        <end position="538"/>
    </location>
</feature>
<evidence type="ECO:0000256" key="5">
    <source>
        <dbReference type="SAM" id="MobiDB-lite"/>
    </source>
</evidence>
<keyword evidence="2 4" id="KW-0866">Nonsense-mediated mRNA decay</keyword>
<reference evidence="7" key="1">
    <citation type="submission" date="2022-11" db="UniProtKB">
        <authorList>
            <consortium name="WormBaseParasite"/>
        </authorList>
    </citation>
    <scope>IDENTIFICATION</scope>
</reference>
<organism evidence="6 7">
    <name type="scientific">Meloidogyne incognita</name>
    <name type="common">Southern root-knot nematode worm</name>
    <name type="synonym">Oxyuris incognita</name>
    <dbReference type="NCBI Taxonomy" id="6306"/>
    <lineage>
        <taxon>Eukaryota</taxon>
        <taxon>Metazoa</taxon>
        <taxon>Ecdysozoa</taxon>
        <taxon>Nematoda</taxon>
        <taxon>Chromadorea</taxon>
        <taxon>Rhabditida</taxon>
        <taxon>Tylenchina</taxon>
        <taxon>Tylenchomorpha</taxon>
        <taxon>Tylenchoidea</taxon>
        <taxon>Meloidogynidae</taxon>
        <taxon>Meloidogyninae</taxon>
        <taxon>Meloidogyne</taxon>
        <taxon>Meloidogyne incognita group</taxon>
    </lineage>
</organism>
<feature type="region of interest" description="Disordered" evidence="5">
    <location>
        <begin position="798"/>
        <end position="823"/>
    </location>
</feature>
<evidence type="ECO:0000256" key="2">
    <source>
        <dbReference type="ARBA" id="ARBA00023161"/>
    </source>
</evidence>
<feature type="compositionally biased region" description="Acidic residues" evidence="5">
    <location>
        <begin position="761"/>
        <end position="783"/>
    </location>
</feature>
<dbReference type="AlphaFoldDB" id="A0A914LGK3"/>
<dbReference type="GO" id="GO:0000184">
    <property type="term" value="P:nuclear-transcribed mRNA catabolic process, nonsense-mediated decay"/>
    <property type="evidence" value="ECO:0007669"/>
    <property type="project" value="UniProtKB-UniRule"/>
</dbReference>
<dbReference type="PANTHER" id="PTHR13091">
    <property type="entry name" value="AMPLIFIED IN BREAST CANCER 2-RELATED"/>
    <property type="match status" value="1"/>
</dbReference>
<comment type="similarity">
    <text evidence="1 4">Belongs to the SMG8 family.</text>
</comment>
<name>A0A914LGK3_MELIC</name>
<dbReference type="Proteomes" id="UP000887563">
    <property type="component" value="Unplaced"/>
</dbReference>
<accession>A0A914LGK3</accession>
<evidence type="ECO:0000313" key="6">
    <source>
        <dbReference type="Proteomes" id="UP000887563"/>
    </source>
</evidence>
<dbReference type="PANTHER" id="PTHR13091:SF0">
    <property type="entry name" value="NONSENSE-MEDIATED MRNA DECAY FACTOR SMG8"/>
    <property type="match status" value="1"/>
</dbReference>
<protein>
    <recommendedName>
        <fullName evidence="3 4">Nonsense-mediated mRNA decay factor SMG8</fullName>
    </recommendedName>
</protein>
<dbReference type="InterPro" id="IPR019354">
    <property type="entry name" value="SMG8-like"/>
</dbReference>
<dbReference type="WBParaSite" id="Minc3s00411g11867">
    <property type="protein sequence ID" value="Minc3s00411g11867"/>
    <property type="gene ID" value="Minc3s00411g11867"/>
</dbReference>